<dbReference type="PROSITE" id="PS50297">
    <property type="entry name" value="ANK_REP_REGION"/>
    <property type="match status" value="4"/>
</dbReference>
<name>A0A1M5J9W2_9FLAO</name>
<dbReference type="InterPro" id="IPR051165">
    <property type="entry name" value="Multifunctional_ANK_Repeat"/>
</dbReference>
<evidence type="ECO:0000256" key="4">
    <source>
        <dbReference type="SAM" id="SignalP"/>
    </source>
</evidence>
<proteinExistence type="predicted"/>
<dbReference type="STRING" id="468056.SAMN05443549_103412"/>
<feature type="repeat" description="ANK" evidence="3">
    <location>
        <begin position="91"/>
        <end position="123"/>
    </location>
</feature>
<evidence type="ECO:0000256" key="2">
    <source>
        <dbReference type="ARBA" id="ARBA00023043"/>
    </source>
</evidence>
<dbReference type="EMBL" id="FQWB01000003">
    <property type="protein sequence ID" value="SHG36813.1"/>
    <property type="molecule type" value="Genomic_DNA"/>
</dbReference>
<dbReference type="InterPro" id="IPR002110">
    <property type="entry name" value="Ankyrin_rpt"/>
</dbReference>
<evidence type="ECO:0000256" key="1">
    <source>
        <dbReference type="ARBA" id="ARBA00022737"/>
    </source>
</evidence>
<accession>A0A1M5J9W2</accession>
<dbReference type="Proteomes" id="UP000184516">
    <property type="component" value="Unassembled WGS sequence"/>
</dbReference>
<evidence type="ECO:0000313" key="5">
    <source>
        <dbReference type="EMBL" id="SHG36813.1"/>
    </source>
</evidence>
<evidence type="ECO:0000256" key="3">
    <source>
        <dbReference type="PROSITE-ProRule" id="PRU00023"/>
    </source>
</evidence>
<protein>
    <submittedName>
        <fullName evidence="5">Ankyrin repeat</fullName>
    </submittedName>
</protein>
<feature type="repeat" description="ANK" evidence="3">
    <location>
        <begin position="293"/>
        <end position="325"/>
    </location>
</feature>
<reference evidence="6" key="1">
    <citation type="submission" date="2016-11" db="EMBL/GenBank/DDBJ databases">
        <authorList>
            <person name="Varghese N."/>
            <person name="Submissions S."/>
        </authorList>
    </citation>
    <scope>NUCLEOTIDE SEQUENCE [LARGE SCALE GENOMIC DNA]</scope>
    <source>
        <strain evidence="6">DSM 19978</strain>
    </source>
</reference>
<dbReference type="AlphaFoldDB" id="A0A1M5J9W2"/>
<feature type="chain" id="PRO_5013336462" evidence="4">
    <location>
        <begin position="20"/>
        <end position="504"/>
    </location>
</feature>
<dbReference type="InterPro" id="IPR036770">
    <property type="entry name" value="Ankyrin_rpt-contain_sf"/>
</dbReference>
<dbReference type="SUPFAM" id="SSF48403">
    <property type="entry name" value="Ankyrin repeat"/>
    <property type="match status" value="2"/>
</dbReference>
<keyword evidence="1" id="KW-0677">Repeat</keyword>
<dbReference type="PROSITE" id="PS50088">
    <property type="entry name" value="ANK_REPEAT"/>
    <property type="match status" value="6"/>
</dbReference>
<feature type="repeat" description="ANK" evidence="3">
    <location>
        <begin position="193"/>
        <end position="218"/>
    </location>
</feature>
<feature type="signal peptide" evidence="4">
    <location>
        <begin position="1"/>
        <end position="19"/>
    </location>
</feature>
<keyword evidence="4" id="KW-0732">Signal</keyword>
<gene>
    <name evidence="5" type="ORF">SAMN05443549_103412</name>
</gene>
<dbReference type="SMART" id="SM00248">
    <property type="entry name" value="ANK"/>
    <property type="match status" value="9"/>
</dbReference>
<dbReference type="Gene3D" id="1.25.40.20">
    <property type="entry name" value="Ankyrin repeat-containing domain"/>
    <property type="match status" value="3"/>
</dbReference>
<dbReference type="RefSeq" id="WP_073370168.1">
    <property type="nucleotide sequence ID" value="NZ_FQWB01000003.1"/>
</dbReference>
<organism evidence="5 6">
    <name type="scientific">Flavobacterium fluvii</name>
    <dbReference type="NCBI Taxonomy" id="468056"/>
    <lineage>
        <taxon>Bacteria</taxon>
        <taxon>Pseudomonadati</taxon>
        <taxon>Bacteroidota</taxon>
        <taxon>Flavobacteriia</taxon>
        <taxon>Flavobacteriales</taxon>
        <taxon>Flavobacteriaceae</taxon>
        <taxon>Flavobacterium</taxon>
    </lineage>
</organism>
<evidence type="ECO:0000313" key="6">
    <source>
        <dbReference type="Proteomes" id="UP000184516"/>
    </source>
</evidence>
<dbReference type="OrthoDB" id="2575953at2"/>
<dbReference type="Pfam" id="PF12796">
    <property type="entry name" value="Ank_2"/>
    <property type="match status" value="2"/>
</dbReference>
<dbReference type="PANTHER" id="PTHR24123:SF33">
    <property type="entry name" value="PROTEIN HOS4"/>
    <property type="match status" value="1"/>
</dbReference>
<dbReference type="PANTHER" id="PTHR24123">
    <property type="entry name" value="ANKYRIN REPEAT-CONTAINING"/>
    <property type="match status" value="1"/>
</dbReference>
<keyword evidence="2 3" id="KW-0040">ANK repeat</keyword>
<feature type="repeat" description="ANK" evidence="3">
    <location>
        <begin position="326"/>
        <end position="358"/>
    </location>
</feature>
<keyword evidence="6" id="KW-1185">Reference proteome</keyword>
<dbReference type="Pfam" id="PF13637">
    <property type="entry name" value="Ank_4"/>
    <property type="match status" value="1"/>
</dbReference>
<feature type="repeat" description="ANK" evidence="3">
    <location>
        <begin position="445"/>
        <end position="478"/>
    </location>
</feature>
<feature type="repeat" description="ANK" evidence="3">
    <location>
        <begin position="259"/>
        <end position="292"/>
    </location>
</feature>
<sequence length="504" mass="54618">MKKNFFISLALAATSFVSAQQKNPLLEQSFWKTAPDVTAVKAEIAKGNSPSASTPNAFDVTVMAINNDAPAATIKFLLEQPGNNVSKSTHDNRIYLHWAANKGNAEIVEYLIAKGSDINLEDSKGETPLTFAAVSGQTNTAIYDAFFKAGTSPTKKYKDGLNLLLMAIPSDKNLALTNYFISKGLSLKDVDNDGNTAFDYASKSGNTTLLKSLLEKGVKYTDNALIFAAQGSRRDATPLETYKYLVEDLKLKPTVTSKAGETVLHFLATKPNQTEIINYFLSKGVDANKADNDGNTPLMVAASARDTAALQLLLSIVKNNNIQNNKGESALTMSIKLGTPEAASLLLEKGADVKVLDKDGNNLGFYLVQSYRPQMTMGRNPESSTAPKQEPFAAKIKLLQDKGLNLATPQKDGSTLYHFAVVKNDLVLLKKIADLKIDINAKNKDGLTALHKAAMISKDDVILKYLVSIGAKTDIKTDFDESAFALAKENESLTKNNVSIEFLK</sequence>